<reference evidence="4" key="3">
    <citation type="submission" date="2022-01" db="UniProtKB">
        <authorList>
            <consortium name="EnsemblPlants"/>
        </authorList>
    </citation>
    <scope>IDENTIFICATION</scope>
    <source>
        <strain evidence="4">subsp. vulgare</strain>
    </source>
</reference>
<evidence type="ECO:0000313" key="5">
    <source>
        <dbReference type="Proteomes" id="UP000011116"/>
    </source>
</evidence>
<keyword evidence="1" id="KW-0479">Metal-binding</keyword>
<dbReference type="GO" id="GO:0008270">
    <property type="term" value="F:zinc ion binding"/>
    <property type="evidence" value="ECO:0007669"/>
    <property type="project" value="UniProtKB-KW"/>
</dbReference>
<dbReference type="Gene3D" id="4.10.60.10">
    <property type="entry name" value="Zinc finger, CCHC-type"/>
    <property type="match status" value="1"/>
</dbReference>
<feature type="region of interest" description="Disordered" evidence="2">
    <location>
        <begin position="140"/>
        <end position="164"/>
    </location>
</feature>
<dbReference type="AlphaFoldDB" id="A0A8I7B2D9"/>
<reference evidence="4" key="2">
    <citation type="submission" date="2020-10" db="EMBL/GenBank/DDBJ databases">
        <authorList>
            <person name="Scholz U."/>
            <person name="Mascher M."/>
            <person name="Fiebig A."/>
        </authorList>
    </citation>
    <scope>NUCLEOTIDE SEQUENCE [LARGE SCALE GENOMIC DNA]</scope>
    <source>
        <strain evidence="4">cv. Morex</strain>
    </source>
</reference>
<dbReference type="InterPro" id="IPR001878">
    <property type="entry name" value="Znf_CCHC"/>
</dbReference>
<protein>
    <recommendedName>
        <fullName evidence="3">CCHC-type domain-containing protein</fullName>
    </recommendedName>
</protein>
<dbReference type="PROSITE" id="PS50158">
    <property type="entry name" value="ZF_CCHC"/>
    <property type="match status" value="1"/>
</dbReference>
<evidence type="ECO:0000256" key="2">
    <source>
        <dbReference type="SAM" id="MobiDB-lite"/>
    </source>
</evidence>
<organism evidence="4 5">
    <name type="scientific">Hordeum vulgare subsp. vulgare</name>
    <name type="common">Domesticated barley</name>
    <dbReference type="NCBI Taxonomy" id="112509"/>
    <lineage>
        <taxon>Eukaryota</taxon>
        <taxon>Viridiplantae</taxon>
        <taxon>Streptophyta</taxon>
        <taxon>Embryophyta</taxon>
        <taxon>Tracheophyta</taxon>
        <taxon>Spermatophyta</taxon>
        <taxon>Magnoliopsida</taxon>
        <taxon>Liliopsida</taxon>
        <taxon>Poales</taxon>
        <taxon>Poaceae</taxon>
        <taxon>BOP clade</taxon>
        <taxon>Pooideae</taxon>
        <taxon>Triticodae</taxon>
        <taxon>Triticeae</taxon>
        <taxon>Hordeinae</taxon>
        <taxon>Hordeum</taxon>
    </lineage>
</organism>
<keyword evidence="1" id="KW-0862">Zinc</keyword>
<feature type="domain" description="CCHC-type" evidence="3">
    <location>
        <begin position="166"/>
        <end position="182"/>
    </location>
</feature>
<dbReference type="GO" id="GO:0003676">
    <property type="term" value="F:nucleic acid binding"/>
    <property type="evidence" value="ECO:0007669"/>
    <property type="project" value="InterPro"/>
</dbReference>
<dbReference type="SMART" id="SM00343">
    <property type="entry name" value="ZnF_C2HC"/>
    <property type="match status" value="1"/>
</dbReference>
<accession>A0A8I7B2D9</accession>
<dbReference type="InterPro" id="IPR036875">
    <property type="entry name" value="Znf_CCHC_sf"/>
</dbReference>
<evidence type="ECO:0000259" key="3">
    <source>
        <dbReference type="PROSITE" id="PS50158"/>
    </source>
</evidence>
<sequence>MALVPHGGGASGSVPMAMPMLTPDNYTVWAIKAQTILDVHTMWEAVASGDAAVNAKKDKAARAMLLGALPEDVLLQVATKLTAKEVWDSLKFCDTATMAFDEALGRLRAFDERVRRRGQDDGERGGEQLLMTAAQWAARERRHGGARDNDDGKTVASSSGGNRRGRCYHCNEHGHFKRDCPQRRKGAAVEQALLADVDVENVRLL</sequence>
<keyword evidence="5" id="KW-1185">Reference proteome</keyword>
<evidence type="ECO:0000313" key="4">
    <source>
        <dbReference type="EnsemblPlants" id="HORVU.MOREX.r3.1HG0015670.1"/>
    </source>
</evidence>
<feature type="compositionally biased region" description="Basic and acidic residues" evidence="2">
    <location>
        <begin position="143"/>
        <end position="153"/>
    </location>
</feature>
<dbReference type="SUPFAM" id="SSF57756">
    <property type="entry name" value="Retrovirus zinc finger-like domains"/>
    <property type="match status" value="1"/>
</dbReference>
<evidence type="ECO:0000256" key="1">
    <source>
        <dbReference type="PROSITE-ProRule" id="PRU00047"/>
    </source>
</evidence>
<dbReference type="Gramene" id="HORVU.MOREX.r3.1HG0015670.1">
    <property type="protein sequence ID" value="HORVU.MOREX.r3.1HG0015670.1"/>
    <property type="gene ID" value="HORVU.MOREX.r3.1HG0015670"/>
</dbReference>
<keyword evidence="1" id="KW-0863">Zinc-finger</keyword>
<dbReference type="Proteomes" id="UP000011116">
    <property type="component" value="Chromosome 1H"/>
</dbReference>
<dbReference type="Pfam" id="PF00098">
    <property type="entry name" value="zf-CCHC"/>
    <property type="match status" value="1"/>
</dbReference>
<name>A0A8I7B2D9_HORVV</name>
<reference evidence="5" key="1">
    <citation type="journal article" date="2012" name="Nature">
        <title>A physical, genetic and functional sequence assembly of the barley genome.</title>
        <authorList>
            <consortium name="The International Barley Genome Sequencing Consortium"/>
            <person name="Mayer K.F."/>
            <person name="Waugh R."/>
            <person name="Brown J.W."/>
            <person name="Schulman A."/>
            <person name="Langridge P."/>
            <person name="Platzer M."/>
            <person name="Fincher G.B."/>
            <person name="Muehlbauer G.J."/>
            <person name="Sato K."/>
            <person name="Close T.J."/>
            <person name="Wise R.P."/>
            <person name="Stein N."/>
        </authorList>
    </citation>
    <scope>NUCLEOTIDE SEQUENCE [LARGE SCALE GENOMIC DNA]</scope>
    <source>
        <strain evidence="5">cv. Morex</strain>
    </source>
</reference>
<proteinExistence type="predicted"/>
<dbReference type="EnsemblPlants" id="HORVU.MOREX.r3.1HG0015670.1">
    <property type="protein sequence ID" value="HORVU.MOREX.r3.1HG0015670.1"/>
    <property type="gene ID" value="HORVU.MOREX.r3.1HG0015670"/>
</dbReference>